<sequence length="199" mass="22933">MSKDFFKIIKTHKYLFYSIFFIGLILTSYFYLTTPVIYSAKGSFRYIEPEGTIKTTKIDTNGTVTYESFTPGDGGLYIPNLIDKDSLKLSYNSGNGIYTIISQSIYSHIPITEINNFLESIIAKNIEFLNEKLSYVNSLEEELKIKILLENPKKSFPIIIKANSLEIIDKRYLILFFGFIFSFFISLTSVIIKERVDEI</sequence>
<keyword evidence="1" id="KW-1133">Transmembrane helix</keyword>
<organism evidence="2 3">
    <name type="scientific">Candidatus Cetobacterium colombiensis</name>
    <dbReference type="NCBI Taxonomy" id="3073100"/>
    <lineage>
        <taxon>Bacteria</taxon>
        <taxon>Fusobacteriati</taxon>
        <taxon>Fusobacteriota</taxon>
        <taxon>Fusobacteriia</taxon>
        <taxon>Fusobacteriales</taxon>
        <taxon>Fusobacteriaceae</taxon>
        <taxon>Cetobacterium</taxon>
    </lineage>
</organism>
<feature type="transmembrane region" description="Helical" evidence="1">
    <location>
        <begin position="172"/>
        <end position="192"/>
    </location>
</feature>
<evidence type="ECO:0000313" key="3">
    <source>
        <dbReference type="Proteomes" id="UP001279681"/>
    </source>
</evidence>
<keyword evidence="3" id="KW-1185">Reference proteome</keyword>
<dbReference type="Proteomes" id="UP001279681">
    <property type="component" value="Unassembled WGS sequence"/>
</dbReference>
<dbReference type="EMBL" id="JAVIKH010000006">
    <property type="protein sequence ID" value="MDX8336080.1"/>
    <property type="molecule type" value="Genomic_DNA"/>
</dbReference>
<feature type="transmembrane region" description="Helical" evidence="1">
    <location>
        <begin position="14"/>
        <end position="32"/>
    </location>
</feature>
<evidence type="ECO:0000256" key="1">
    <source>
        <dbReference type="SAM" id="Phobius"/>
    </source>
</evidence>
<keyword evidence="1" id="KW-0472">Membrane</keyword>
<keyword evidence="1" id="KW-0812">Transmembrane</keyword>
<evidence type="ECO:0008006" key="4">
    <source>
        <dbReference type="Google" id="ProtNLM"/>
    </source>
</evidence>
<proteinExistence type="predicted"/>
<evidence type="ECO:0000313" key="2">
    <source>
        <dbReference type="EMBL" id="MDX8336080.1"/>
    </source>
</evidence>
<reference evidence="3" key="1">
    <citation type="submission" date="2023-07" db="EMBL/GenBank/DDBJ databases">
        <authorList>
            <person name="Colorado M.A."/>
            <person name="Villamil L.M."/>
            <person name="Melo J.F."/>
            <person name="Rodriguez J.A."/>
            <person name="Ruiz R.Y."/>
        </authorList>
    </citation>
    <scope>NUCLEOTIDE SEQUENCE [LARGE SCALE GENOMIC DNA]</scope>
    <source>
        <strain evidence="3">C33</strain>
    </source>
</reference>
<name>A0ABU4WAB0_9FUSO</name>
<gene>
    <name evidence="2" type="ORF">RFV38_06170</name>
</gene>
<accession>A0ABU4WAB0</accession>
<comment type="caution">
    <text evidence="2">The sequence shown here is derived from an EMBL/GenBank/DDBJ whole genome shotgun (WGS) entry which is preliminary data.</text>
</comment>
<protein>
    <recommendedName>
        <fullName evidence="4">Polysaccharide chain length determinant N-terminal domain-containing protein</fullName>
    </recommendedName>
</protein>
<dbReference type="RefSeq" id="WP_320313485.1">
    <property type="nucleotide sequence ID" value="NZ_JAVIKH010000006.1"/>
</dbReference>